<dbReference type="AlphaFoldDB" id="A0A179B3D8"/>
<dbReference type="Pfam" id="PF01809">
    <property type="entry name" value="YidD"/>
    <property type="match status" value="1"/>
</dbReference>
<sequence>MSFLTRFLSWPIRAYQRWLSPGFPARCRYAPTCSQYALESLRIHGVLKGTLLGVWRVLRCNPWSKGGVDRVPPKGRWPSKPLDVDELHALYEREDAEAALVGDRRGGEVCSASQA</sequence>
<comment type="similarity">
    <text evidence="1">Belongs to the UPF0161 family.</text>
</comment>
<reference evidence="2 3" key="1">
    <citation type="submission" date="2016-04" db="EMBL/GenBank/DDBJ databases">
        <title>Peptidophaga gingivicola gen. nov., sp. nov., isolated from human subgingival plaque.</title>
        <authorList>
            <person name="Beall C.J."/>
            <person name="Mokrzan E.M."/>
            <person name="Griffen A.L."/>
            <person name="Leys E.J."/>
        </authorList>
    </citation>
    <scope>NUCLEOTIDE SEQUENCE [LARGE SCALE GENOMIC DNA]</scope>
    <source>
        <strain evidence="2 3">BA112</strain>
    </source>
</reference>
<dbReference type="Proteomes" id="UP000078368">
    <property type="component" value="Unassembled WGS sequence"/>
</dbReference>
<keyword evidence="3" id="KW-1185">Reference proteome</keyword>
<evidence type="ECO:0000256" key="1">
    <source>
        <dbReference type="HAMAP-Rule" id="MF_00386"/>
    </source>
</evidence>
<dbReference type="EMBL" id="LVZK01000001">
    <property type="protein sequence ID" value="OAP85980.1"/>
    <property type="molecule type" value="Genomic_DNA"/>
</dbReference>
<keyword evidence="1" id="KW-1003">Cell membrane</keyword>
<proteinExistence type="inferred from homology"/>
<evidence type="ECO:0000313" key="2">
    <source>
        <dbReference type="EMBL" id="OAP85980.1"/>
    </source>
</evidence>
<dbReference type="SMART" id="SM01234">
    <property type="entry name" value="Haemolytic"/>
    <property type="match status" value="1"/>
</dbReference>
<protein>
    <recommendedName>
        <fullName evidence="1">Putative membrane protein insertion efficiency factor</fullName>
    </recommendedName>
</protein>
<dbReference type="HAMAP" id="MF_00386">
    <property type="entry name" value="UPF0161_YidD"/>
    <property type="match status" value="1"/>
</dbReference>
<dbReference type="OrthoDB" id="9801753at2"/>
<dbReference type="GO" id="GO:0005886">
    <property type="term" value="C:plasma membrane"/>
    <property type="evidence" value="ECO:0007669"/>
    <property type="project" value="UniProtKB-SubCell"/>
</dbReference>
<comment type="function">
    <text evidence="1">Could be involved in insertion of integral membrane proteins into the membrane.</text>
</comment>
<dbReference type="PANTHER" id="PTHR33383">
    <property type="entry name" value="MEMBRANE PROTEIN INSERTION EFFICIENCY FACTOR-RELATED"/>
    <property type="match status" value="1"/>
</dbReference>
<dbReference type="PANTHER" id="PTHR33383:SF1">
    <property type="entry name" value="MEMBRANE PROTEIN INSERTION EFFICIENCY FACTOR-RELATED"/>
    <property type="match status" value="1"/>
</dbReference>
<keyword evidence="1" id="KW-0472">Membrane</keyword>
<evidence type="ECO:0000313" key="3">
    <source>
        <dbReference type="Proteomes" id="UP000078368"/>
    </source>
</evidence>
<gene>
    <name evidence="2" type="ORF">A4H34_01990</name>
</gene>
<comment type="caution">
    <text evidence="2">The sequence shown here is derived from an EMBL/GenBank/DDBJ whole genome shotgun (WGS) entry which is preliminary data.</text>
</comment>
<organism evidence="2 3">
    <name type="scientific">Peptidiphaga gingivicola</name>
    <dbReference type="NCBI Taxonomy" id="2741497"/>
    <lineage>
        <taxon>Bacteria</taxon>
        <taxon>Bacillati</taxon>
        <taxon>Actinomycetota</taxon>
        <taxon>Actinomycetes</taxon>
        <taxon>Actinomycetales</taxon>
        <taxon>Actinomycetaceae</taxon>
        <taxon>Peptidiphaga</taxon>
    </lineage>
</organism>
<name>A0A179B3D8_9ACTO</name>
<dbReference type="InterPro" id="IPR002696">
    <property type="entry name" value="Membr_insert_effic_factor_YidD"/>
</dbReference>
<dbReference type="NCBIfam" id="TIGR00278">
    <property type="entry name" value="membrane protein insertion efficiency factor YidD"/>
    <property type="match status" value="1"/>
</dbReference>
<dbReference type="STRING" id="1823756.A4H34_01990"/>
<comment type="subcellular location">
    <subcellularLocation>
        <location evidence="1">Cell membrane</location>
        <topology evidence="1">Peripheral membrane protein</topology>
        <orientation evidence="1">Cytoplasmic side</orientation>
    </subcellularLocation>
</comment>
<accession>A0A179B3D8</accession>